<comment type="similarity">
    <text evidence="6">Belongs to the APS kinase family.</text>
</comment>
<keyword evidence="5 6" id="KW-0067">ATP-binding</keyword>
<dbReference type="PANTHER" id="PTHR42700">
    <property type="entry name" value="SULFATE ADENYLYLTRANSFERASE"/>
    <property type="match status" value="1"/>
</dbReference>
<dbReference type="InterPro" id="IPR059117">
    <property type="entry name" value="APS_kinase_dom"/>
</dbReference>
<keyword evidence="9" id="KW-1185">Reference proteome</keyword>
<dbReference type="InterPro" id="IPR050512">
    <property type="entry name" value="Sulf_AdTrans/APS_kinase"/>
</dbReference>
<keyword evidence="6 8" id="KW-0418">Kinase</keyword>
<keyword evidence="3 6" id="KW-0808">Transferase</keyword>
<dbReference type="NCBIfam" id="TIGR00455">
    <property type="entry name" value="apsK"/>
    <property type="match status" value="1"/>
</dbReference>
<evidence type="ECO:0000256" key="2">
    <source>
        <dbReference type="ARBA" id="ARBA00012121"/>
    </source>
</evidence>
<name>A0A1E5G3R9_9FIRM</name>
<dbReference type="GO" id="GO:0019379">
    <property type="term" value="P:sulfate assimilation, phosphoadenylyl sulfate reduction by phosphoadenylyl-sulfate reductase (thioredoxin)"/>
    <property type="evidence" value="ECO:0007669"/>
    <property type="project" value="TreeGrafter"/>
</dbReference>
<evidence type="ECO:0000256" key="4">
    <source>
        <dbReference type="ARBA" id="ARBA00022741"/>
    </source>
</evidence>
<accession>A0A1E5G3R9</accession>
<dbReference type="STRING" id="766136.BHF68_14080"/>
<comment type="pathway">
    <text evidence="6">Sulfur metabolism; hydrogen sulfide biosynthesis; sulfite from sulfate: step 2/3.</text>
</comment>
<comment type="catalytic activity">
    <reaction evidence="1 6">
        <text>adenosine 5'-phosphosulfate + ATP = 3'-phosphoadenylyl sulfate + ADP + H(+)</text>
        <dbReference type="Rhea" id="RHEA:24152"/>
        <dbReference type="ChEBI" id="CHEBI:15378"/>
        <dbReference type="ChEBI" id="CHEBI:30616"/>
        <dbReference type="ChEBI" id="CHEBI:58243"/>
        <dbReference type="ChEBI" id="CHEBI:58339"/>
        <dbReference type="ChEBI" id="CHEBI:456216"/>
        <dbReference type="EC" id="2.7.1.25"/>
    </reaction>
</comment>
<feature type="domain" description="APS kinase" evidence="7">
    <location>
        <begin position="5"/>
        <end position="153"/>
    </location>
</feature>
<dbReference type="EC" id="2.7.1.25" evidence="2 6"/>
<organism evidence="8 9">
    <name type="scientific">Desulfuribacillus alkaliarsenatis</name>
    <dbReference type="NCBI Taxonomy" id="766136"/>
    <lineage>
        <taxon>Bacteria</taxon>
        <taxon>Bacillati</taxon>
        <taxon>Bacillota</taxon>
        <taxon>Desulfuribacillia</taxon>
        <taxon>Desulfuribacillales</taxon>
        <taxon>Desulfuribacillaceae</taxon>
        <taxon>Desulfuribacillus</taxon>
    </lineage>
</organism>
<comment type="caution">
    <text evidence="8">The sequence shown here is derived from an EMBL/GenBank/DDBJ whole genome shotgun (WGS) entry which is preliminary data.</text>
</comment>
<comment type="function">
    <text evidence="6">Catalyzes the synthesis of activated sulfate.</text>
</comment>
<dbReference type="GO" id="GO:0004781">
    <property type="term" value="F:sulfate adenylyltransferase (ATP) activity"/>
    <property type="evidence" value="ECO:0007669"/>
    <property type="project" value="TreeGrafter"/>
</dbReference>
<evidence type="ECO:0000256" key="6">
    <source>
        <dbReference type="RuleBase" id="RU004347"/>
    </source>
</evidence>
<evidence type="ECO:0000313" key="8">
    <source>
        <dbReference type="EMBL" id="OEF97722.1"/>
    </source>
</evidence>
<dbReference type="GO" id="GO:0070814">
    <property type="term" value="P:hydrogen sulfide biosynthetic process"/>
    <property type="evidence" value="ECO:0007669"/>
    <property type="project" value="UniProtKB-UniPathway"/>
</dbReference>
<gene>
    <name evidence="8" type="ORF">BHF68_14080</name>
</gene>
<dbReference type="InterPro" id="IPR002891">
    <property type="entry name" value="APS"/>
</dbReference>
<dbReference type="SUPFAM" id="SSF52540">
    <property type="entry name" value="P-loop containing nucleoside triphosphate hydrolases"/>
    <property type="match status" value="1"/>
</dbReference>
<dbReference type="UniPathway" id="UPA00140">
    <property type="reaction ID" value="UER00205"/>
</dbReference>
<dbReference type="AlphaFoldDB" id="A0A1E5G3R9"/>
<reference evidence="8 9" key="1">
    <citation type="submission" date="2016-09" db="EMBL/GenBank/DDBJ databases">
        <title>Draft genome sequence for the type strain of Desulfuribacillus alkaliarsenatis AHT28, an obligately anaerobic, sulfidogenic bacterium isolated from Russian soda lake sediments.</title>
        <authorList>
            <person name="Abin C.A."/>
            <person name="Hollibaugh J.T."/>
        </authorList>
    </citation>
    <scope>NUCLEOTIDE SEQUENCE [LARGE SCALE GENOMIC DNA]</scope>
    <source>
        <strain evidence="8 9">AHT28</strain>
    </source>
</reference>
<evidence type="ECO:0000256" key="3">
    <source>
        <dbReference type="ARBA" id="ARBA00022679"/>
    </source>
</evidence>
<evidence type="ECO:0000259" key="7">
    <source>
        <dbReference type="Pfam" id="PF01583"/>
    </source>
</evidence>
<evidence type="ECO:0000313" key="9">
    <source>
        <dbReference type="Proteomes" id="UP000094296"/>
    </source>
</evidence>
<sequence length="181" mass="20568">MTMNKGFTIWLTGLSGAGKSTLAIEIEKFIKEQGKPVQVLDGDIIRNEVGNLFGYTREDRQKMGRVVRTIAKLLNDNGINVIVAAIAAYEEMRVANRDKIDNYIEVYVNCSIDTCIERDVKGLYKKALRGEAKHVVGIDDVYEVPEHFDIEVKTDIETVEESGKRIKDFILKHYIRNEITT</sequence>
<proteinExistence type="inferred from homology"/>
<dbReference type="EMBL" id="MIJE01000005">
    <property type="protein sequence ID" value="OEF97722.1"/>
    <property type="molecule type" value="Genomic_DNA"/>
</dbReference>
<dbReference type="OrthoDB" id="9804504at2"/>
<dbReference type="GO" id="GO:0010134">
    <property type="term" value="P:sulfate assimilation via adenylyl sulfate reduction"/>
    <property type="evidence" value="ECO:0007669"/>
    <property type="project" value="TreeGrafter"/>
</dbReference>
<dbReference type="NCBIfam" id="NF004041">
    <property type="entry name" value="PRK05541.1"/>
    <property type="match status" value="1"/>
</dbReference>
<evidence type="ECO:0000256" key="1">
    <source>
        <dbReference type="ARBA" id="ARBA00001823"/>
    </source>
</evidence>
<dbReference type="Pfam" id="PF01583">
    <property type="entry name" value="APS_kinase"/>
    <property type="match status" value="1"/>
</dbReference>
<dbReference type="GO" id="GO:0005524">
    <property type="term" value="F:ATP binding"/>
    <property type="evidence" value="ECO:0007669"/>
    <property type="project" value="UniProtKB-KW"/>
</dbReference>
<dbReference type="InterPro" id="IPR027417">
    <property type="entry name" value="P-loop_NTPase"/>
</dbReference>
<dbReference type="Proteomes" id="UP000094296">
    <property type="component" value="Unassembled WGS sequence"/>
</dbReference>
<dbReference type="GO" id="GO:0005737">
    <property type="term" value="C:cytoplasm"/>
    <property type="evidence" value="ECO:0007669"/>
    <property type="project" value="TreeGrafter"/>
</dbReference>
<evidence type="ECO:0000256" key="5">
    <source>
        <dbReference type="ARBA" id="ARBA00022840"/>
    </source>
</evidence>
<dbReference type="GO" id="GO:0004020">
    <property type="term" value="F:adenylylsulfate kinase activity"/>
    <property type="evidence" value="ECO:0007669"/>
    <property type="project" value="UniProtKB-EC"/>
</dbReference>
<protein>
    <recommendedName>
        <fullName evidence="2 6">Adenylyl-sulfate kinase</fullName>
        <ecNumber evidence="2 6">2.7.1.25</ecNumber>
    </recommendedName>
</protein>
<dbReference type="CDD" id="cd02027">
    <property type="entry name" value="APSK"/>
    <property type="match status" value="1"/>
</dbReference>
<dbReference type="PANTHER" id="PTHR42700:SF1">
    <property type="entry name" value="SULFATE ADENYLYLTRANSFERASE"/>
    <property type="match status" value="1"/>
</dbReference>
<dbReference type="Gene3D" id="3.40.50.300">
    <property type="entry name" value="P-loop containing nucleotide triphosphate hydrolases"/>
    <property type="match status" value="1"/>
</dbReference>
<keyword evidence="4 6" id="KW-0547">Nucleotide-binding</keyword>